<protein>
    <submittedName>
        <fullName evidence="1">Isocitrate lyase/phosphoenolpyruvate mutase family protein</fullName>
    </submittedName>
</protein>
<reference evidence="1 2" key="1">
    <citation type="submission" date="2021-02" db="EMBL/GenBank/DDBJ databases">
        <authorList>
            <person name="Ra J.-S."/>
        </authorList>
    </citation>
    <scope>NUCLEOTIDE SEQUENCE [LARGE SCALE GENOMIC DNA]</scope>
    <source>
        <strain evidence="1 2">MMS20-R1-14</strain>
    </source>
</reference>
<dbReference type="InterPro" id="IPR040442">
    <property type="entry name" value="Pyrv_kinase-like_dom_sf"/>
</dbReference>
<name>A0ABS2IV64_9ACTN</name>
<organism evidence="1 2">
    <name type="scientific">Micromonospora humida</name>
    <dbReference type="NCBI Taxonomy" id="2809018"/>
    <lineage>
        <taxon>Bacteria</taxon>
        <taxon>Bacillati</taxon>
        <taxon>Actinomycetota</taxon>
        <taxon>Actinomycetes</taxon>
        <taxon>Micromonosporales</taxon>
        <taxon>Micromonosporaceae</taxon>
        <taxon>Micromonospora</taxon>
    </lineage>
</organism>
<dbReference type="InterPro" id="IPR015813">
    <property type="entry name" value="Pyrv/PenolPyrv_kinase-like_dom"/>
</dbReference>
<keyword evidence="1" id="KW-0456">Lyase</keyword>
<evidence type="ECO:0000313" key="1">
    <source>
        <dbReference type="EMBL" id="MBM7077253.1"/>
    </source>
</evidence>
<evidence type="ECO:0000313" key="2">
    <source>
        <dbReference type="Proteomes" id="UP001518872"/>
    </source>
</evidence>
<dbReference type="PANTHER" id="PTHR42905">
    <property type="entry name" value="PHOSPHOENOLPYRUVATE CARBOXYLASE"/>
    <property type="match status" value="1"/>
</dbReference>
<dbReference type="InterPro" id="IPR039556">
    <property type="entry name" value="ICL/PEPM"/>
</dbReference>
<dbReference type="GO" id="GO:0016829">
    <property type="term" value="F:lyase activity"/>
    <property type="evidence" value="ECO:0007669"/>
    <property type="project" value="UniProtKB-KW"/>
</dbReference>
<dbReference type="SUPFAM" id="SSF51621">
    <property type="entry name" value="Phosphoenolpyruvate/pyruvate domain"/>
    <property type="match status" value="1"/>
</dbReference>
<dbReference type="CDD" id="cd00377">
    <property type="entry name" value="ICL_PEPM"/>
    <property type="match status" value="1"/>
</dbReference>
<dbReference type="PANTHER" id="PTHR42905:SF16">
    <property type="entry name" value="CARBOXYPHOSPHONOENOLPYRUVATE PHOSPHONOMUTASE-LIKE PROTEIN (AFU_ORTHOLOGUE AFUA_5G07230)"/>
    <property type="match status" value="1"/>
</dbReference>
<dbReference type="EMBL" id="JAFEUC010000005">
    <property type="protein sequence ID" value="MBM7077253.1"/>
    <property type="molecule type" value="Genomic_DNA"/>
</dbReference>
<accession>A0ABS2IV64</accession>
<sequence length="259" mass="26996">MRDFAALHRTAAPLVLPNVWDVASARCLVDAGFPALGTTSLGIAAANGLRDGVNATDDQTLRLTHSLATLPAHITVDIETGSVATAVAVAAAGAVGVNMEDAMGPATAHAALIRSVKREVPGLFVNARTDTYWQRSGDLAETLRRIRLYADAGADAVFVPGVAESADIAALVAAVDIPVNVLFLPGRHTVATLTELGVRRISTGSLLFRAALAASVQTALAVRDGLTVRTDLPSYAEVNAEPDVRRGWPESDETEGHFG</sequence>
<dbReference type="Pfam" id="PF13714">
    <property type="entry name" value="PEP_mutase"/>
    <property type="match status" value="1"/>
</dbReference>
<comment type="caution">
    <text evidence="1">The sequence shown here is derived from an EMBL/GenBank/DDBJ whole genome shotgun (WGS) entry which is preliminary data.</text>
</comment>
<dbReference type="Gene3D" id="3.20.20.60">
    <property type="entry name" value="Phosphoenolpyruvate-binding domains"/>
    <property type="match status" value="1"/>
</dbReference>
<keyword evidence="2" id="KW-1185">Reference proteome</keyword>
<dbReference type="RefSeq" id="WP_204925227.1">
    <property type="nucleotide sequence ID" value="NZ_JAFEUC010000005.1"/>
</dbReference>
<gene>
    <name evidence="1" type="ORF">JQX11_12965</name>
</gene>
<proteinExistence type="predicted"/>
<dbReference type="Proteomes" id="UP001518872">
    <property type="component" value="Unassembled WGS sequence"/>
</dbReference>